<dbReference type="Proteomes" id="UP000005384">
    <property type="component" value="Unassembled WGS sequence"/>
</dbReference>
<evidence type="ECO:0000259" key="3">
    <source>
        <dbReference type="Pfam" id="PF13407"/>
    </source>
</evidence>
<comment type="caution">
    <text evidence="4">The sequence shown here is derived from an EMBL/GenBank/DDBJ whole genome shotgun (WGS) entry which is preliminary data.</text>
</comment>
<dbReference type="PANTHER" id="PTHR30036:SF7">
    <property type="entry name" value="ABC TRANSPORTER PERIPLASMIC-BINDING PROTEIN YPHF"/>
    <property type="match status" value="1"/>
</dbReference>
<name>G5IMU2_9FIRM</name>
<dbReference type="Pfam" id="PF13407">
    <property type="entry name" value="Peripla_BP_4"/>
    <property type="match status" value="1"/>
</dbReference>
<dbReference type="InterPro" id="IPR025997">
    <property type="entry name" value="SBP_2_dom"/>
</dbReference>
<dbReference type="GO" id="GO:0030288">
    <property type="term" value="C:outer membrane-bounded periplasmic space"/>
    <property type="evidence" value="ECO:0007669"/>
    <property type="project" value="TreeGrafter"/>
</dbReference>
<dbReference type="InterPro" id="IPR050555">
    <property type="entry name" value="Bact_Solute-Bind_Prot2"/>
</dbReference>
<dbReference type="InterPro" id="IPR028082">
    <property type="entry name" value="Peripla_BP_I"/>
</dbReference>
<evidence type="ECO:0000313" key="5">
    <source>
        <dbReference type="Proteomes" id="UP000005384"/>
    </source>
</evidence>
<dbReference type="RefSeq" id="WP_006782808.1">
    <property type="nucleotide sequence ID" value="NZ_CP040506.1"/>
</dbReference>
<dbReference type="AlphaFoldDB" id="G5IMU2"/>
<feature type="domain" description="Periplasmic binding protein" evidence="3">
    <location>
        <begin position="43"/>
        <end position="303"/>
    </location>
</feature>
<dbReference type="Gene3D" id="3.40.50.2300">
    <property type="match status" value="2"/>
</dbReference>
<reference evidence="4 5" key="1">
    <citation type="submission" date="2011-08" db="EMBL/GenBank/DDBJ databases">
        <title>The Genome Sequence of Clostridium hathewayi WAL-18680.</title>
        <authorList>
            <consortium name="The Broad Institute Genome Sequencing Platform"/>
            <person name="Earl A."/>
            <person name="Ward D."/>
            <person name="Feldgarden M."/>
            <person name="Gevers D."/>
            <person name="Finegold S.M."/>
            <person name="Summanen P.H."/>
            <person name="Molitoris D.R."/>
            <person name="Song M."/>
            <person name="Daigneault M."/>
            <person name="Allen-Vercoe E."/>
            <person name="Young S.K."/>
            <person name="Zeng Q."/>
            <person name="Gargeya S."/>
            <person name="Fitzgerald M."/>
            <person name="Haas B."/>
            <person name="Abouelleil A."/>
            <person name="Alvarado L."/>
            <person name="Arachchi H.M."/>
            <person name="Berlin A."/>
            <person name="Brown A."/>
            <person name="Chapman S.B."/>
            <person name="Chen Z."/>
            <person name="Dunbar C."/>
            <person name="Freedman E."/>
            <person name="Gearin G."/>
            <person name="Gellesch M."/>
            <person name="Goldberg J."/>
            <person name="Griggs A."/>
            <person name="Gujja S."/>
            <person name="Heiman D."/>
            <person name="Howarth C."/>
            <person name="Larson L."/>
            <person name="Lui A."/>
            <person name="MacDonald P.J.P."/>
            <person name="Montmayeur A."/>
            <person name="Murphy C."/>
            <person name="Neiman D."/>
            <person name="Pearson M."/>
            <person name="Priest M."/>
            <person name="Roberts A."/>
            <person name="Saif S."/>
            <person name="Shea T."/>
            <person name="Shenoy N."/>
            <person name="Sisk P."/>
            <person name="Stolte C."/>
            <person name="Sykes S."/>
            <person name="Wortman J."/>
            <person name="Nusbaum C."/>
            <person name="Birren B."/>
        </authorList>
    </citation>
    <scope>NUCLEOTIDE SEQUENCE [LARGE SCALE GENOMIC DNA]</scope>
    <source>
        <strain evidence="4 5">WAL-18680</strain>
    </source>
</reference>
<dbReference type="GO" id="GO:0030246">
    <property type="term" value="F:carbohydrate binding"/>
    <property type="evidence" value="ECO:0007669"/>
    <property type="project" value="TreeGrafter"/>
</dbReference>
<evidence type="ECO:0000313" key="4">
    <source>
        <dbReference type="EMBL" id="EHI57183.1"/>
    </source>
</evidence>
<evidence type="ECO:0000256" key="1">
    <source>
        <dbReference type="ARBA" id="ARBA00004196"/>
    </source>
</evidence>
<dbReference type="PANTHER" id="PTHR30036">
    <property type="entry name" value="D-XYLOSE-BINDING PERIPLASMIC PROTEIN"/>
    <property type="match status" value="1"/>
</dbReference>
<dbReference type="EMBL" id="ADLN01000123">
    <property type="protein sequence ID" value="EHI57183.1"/>
    <property type="molecule type" value="Genomic_DNA"/>
</dbReference>
<dbReference type="OrthoDB" id="2065670at2"/>
<dbReference type="HOGENOM" id="CLU_037628_3_6_9"/>
<comment type="subcellular location">
    <subcellularLocation>
        <location evidence="1">Cell envelope</location>
    </subcellularLocation>
</comment>
<sequence>MKMTRREKIIWCLFAGILVLLFLLSSTDFIIKEEQTEIYPVSIIIGDTTDDYYSNFRKGVDKAADEYNVDVNFITLYEKGNVTEQMDLLKREVDDGAKAVVLVPLKQEECRTILEEMVLASPLIVMGNIFPGDWAMTGISQDYQEAGRMLGEAITKENTPDKPVFLFTEGLDYGYNREVYAGLLNALSQAGFQAHLYEMNKNGMPNAPSEEHEDFFRWTMETHVYPDSGEAIIAALDVKSLERAADIIAGSPANMTSLPTLYGFGSTTKILNQMDRGVIKGLIATNQFDAGYLSIVKAVDAIEKRGDREQIVLESYYIEKEDLQKTHFEKILYPIE</sequence>
<keyword evidence="5" id="KW-1185">Reference proteome</keyword>
<comment type="similarity">
    <text evidence="2">Belongs to the bacterial solute-binding protein 2 family.</text>
</comment>
<proteinExistence type="inferred from homology"/>
<evidence type="ECO:0000256" key="2">
    <source>
        <dbReference type="ARBA" id="ARBA00007639"/>
    </source>
</evidence>
<gene>
    <name evidence="4" type="ORF">HMPREF9473_04820</name>
</gene>
<protein>
    <recommendedName>
        <fullName evidence="3">Periplasmic binding protein domain-containing protein</fullName>
    </recommendedName>
</protein>
<organism evidence="4 5">
    <name type="scientific">Hungatella hathewayi WAL-18680</name>
    <dbReference type="NCBI Taxonomy" id="742737"/>
    <lineage>
        <taxon>Bacteria</taxon>
        <taxon>Bacillati</taxon>
        <taxon>Bacillota</taxon>
        <taxon>Clostridia</taxon>
        <taxon>Lachnospirales</taxon>
        <taxon>Lachnospiraceae</taxon>
        <taxon>Hungatella</taxon>
    </lineage>
</organism>
<dbReference type="PATRIC" id="fig|742737.3.peg.4809"/>
<dbReference type="SUPFAM" id="SSF53822">
    <property type="entry name" value="Periplasmic binding protein-like I"/>
    <property type="match status" value="1"/>
</dbReference>
<accession>G5IMU2</accession>